<comment type="similarity">
    <text evidence="5">Belongs to the zinc-containing alcohol dehydrogenase family.</text>
</comment>
<reference evidence="7 8" key="1">
    <citation type="journal article" date="2016" name="Genome Announc.">
        <title>Complete Genome Sequence of Aurantimicrobium minutum Type Strain KNCT, a Planktonic Ultramicrobacterium Isolated from River Water.</title>
        <authorList>
            <person name="Nakai R."/>
            <person name="Fujisawa T."/>
            <person name="Nakamura Y."/>
            <person name="Nishide H."/>
            <person name="Uchiyama I."/>
            <person name="Baba T."/>
            <person name="Toyoda A."/>
            <person name="Fujiyama A."/>
            <person name="Naganuma T."/>
            <person name="Niki H."/>
        </authorList>
    </citation>
    <scope>NUCLEOTIDE SEQUENCE [LARGE SCALE GENOMIC DNA]</scope>
    <source>
        <strain evidence="7 8">KNC</strain>
    </source>
</reference>
<gene>
    <name evidence="7" type="ORF">AUMI_18850</name>
</gene>
<dbReference type="InterPro" id="IPR013149">
    <property type="entry name" value="ADH-like_C"/>
</dbReference>
<evidence type="ECO:0000256" key="5">
    <source>
        <dbReference type="RuleBase" id="RU361277"/>
    </source>
</evidence>
<accession>A0A173LX44</accession>
<proteinExistence type="inferred from homology"/>
<evidence type="ECO:0000256" key="4">
    <source>
        <dbReference type="ARBA" id="ARBA00023002"/>
    </source>
</evidence>
<protein>
    <submittedName>
        <fullName evidence="7">Zinc-containing alcohol dehydrogenase</fullName>
    </submittedName>
</protein>
<dbReference type="AlphaFoldDB" id="A0A173LX44"/>
<dbReference type="EMBL" id="AP017457">
    <property type="protein sequence ID" value="BAU99427.1"/>
    <property type="molecule type" value="Genomic_DNA"/>
</dbReference>
<comment type="cofactor">
    <cofactor evidence="1 5">
        <name>Zn(2+)</name>
        <dbReference type="ChEBI" id="CHEBI:29105"/>
    </cofactor>
</comment>
<sequence length="347" mass="35811">MKAVQFEQFAGPLTVVDVVMPTAPADGVVIEVKAAGLCRSDWHAWQGHDPDITVFPHIPGHEFAGVVHQVGAEVSGLVVGDRVVFPFVCGCGQCSWCESGNAQVCPDQWQPGFSGPGTYAQFVAIPRADFNAVKLPAEVPFVVAASLGCRFATSYRAIKHVAAVTLGESVAVFGCGGIGLAAVMVAASCGAQVIAVDVNDDALELARQAGAAHVINAGRGSVVEAIQAIVPGGVDVSVDALGSIETSRTAVESLRVQGRHVQIGLLLPAKIGDRATVPMHLVIGRELQVLGSHGMAAASYPQMLSDIATGVIDPGQFITRTISLDEVPEALAAMSQGTEPGVKIIAP</sequence>
<name>A0A173LX44_9MICO</name>
<dbReference type="GO" id="GO:0016491">
    <property type="term" value="F:oxidoreductase activity"/>
    <property type="evidence" value="ECO:0007669"/>
    <property type="project" value="UniProtKB-KW"/>
</dbReference>
<dbReference type="GO" id="GO:0008270">
    <property type="term" value="F:zinc ion binding"/>
    <property type="evidence" value="ECO:0007669"/>
    <property type="project" value="InterPro"/>
</dbReference>
<keyword evidence="4" id="KW-0560">Oxidoreductase</keyword>
<dbReference type="SUPFAM" id="SSF51735">
    <property type="entry name" value="NAD(P)-binding Rossmann-fold domains"/>
    <property type="match status" value="1"/>
</dbReference>
<dbReference type="SUPFAM" id="SSF50129">
    <property type="entry name" value="GroES-like"/>
    <property type="match status" value="1"/>
</dbReference>
<evidence type="ECO:0000259" key="6">
    <source>
        <dbReference type="SMART" id="SM00829"/>
    </source>
</evidence>
<dbReference type="PROSITE" id="PS00059">
    <property type="entry name" value="ADH_ZINC"/>
    <property type="match status" value="1"/>
</dbReference>
<organism evidence="7 8">
    <name type="scientific">Aurantimicrobium minutum</name>
    <dbReference type="NCBI Taxonomy" id="708131"/>
    <lineage>
        <taxon>Bacteria</taxon>
        <taxon>Bacillati</taxon>
        <taxon>Actinomycetota</taxon>
        <taxon>Actinomycetes</taxon>
        <taxon>Micrococcales</taxon>
        <taxon>Microbacteriaceae</taxon>
        <taxon>Aurantimicrobium</taxon>
    </lineage>
</organism>
<keyword evidence="2 5" id="KW-0479">Metal-binding</keyword>
<dbReference type="SMART" id="SM00829">
    <property type="entry name" value="PKS_ER"/>
    <property type="match status" value="1"/>
</dbReference>
<dbReference type="InterPro" id="IPR011032">
    <property type="entry name" value="GroES-like_sf"/>
</dbReference>
<dbReference type="PANTHER" id="PTHR43401">
    <property type="entry name" value="L-THREONINE 3-DEHYDROGENASE"/>
    <property type="match status" value="1"/>
</dbReference>
<dbReference type="KEGG" id="amin:AUMI_18850"/>
<dbReference type="Pfam" id="PF08240">
    <property type="entry name" value="ADH_N"/>
    <property type="match status" value="1"/>
</dbReference>
<evidence type="ECO:0000256" key="2">
    <source>
        <dbReference type="ARBA" id="ARBA00022723"/>
    </source>
</evidence>
<dbReference type="InterPro" id="IPR050129">
    <property type="entry name" value="Zn_alcohol_dh"/>
</dbReference>
<dbReference type="InterPro" id="IPR013154">
    <property type="entry name" value="ADH-like_N"/>
</dbReference>
<evidence type="ECO:0000313" key="7">
    <source>
        <dbReference type="EMBL" id="BAU99427.1"/>
    </source>
</evidence>
<dbReference type="Gene3D" id="3.90.180.10">
    <property type="entry name" value="Medium-chain alcohol dehydrogenases, catalytic domain"/>
    <property type="match status" value="1"/>
</dbReference>
<keyword evidence="3 5" id="KW-0862">Zinc</keyword>
<dbReference type="InterPro" id="IPR036291">
    <property type="entry name" value="NAD(P)-bd_dom_sf"/>
</dbReference>
<evidence type="ECO:0000256" key="1">
    <source>
        <dbReference type="ARBA" id="ARBA00001947"/>
    </source>
</evidence>
<evidence type="ECO:0000313" key="8">
    <source>
        <dbReference type="Proteomes" id="UP000243847"/>
    </source>
</evidence>
<dbReference type="PANTHER" id="PTHR43401:SF5">
    <property type="entry name" value="ALCOHOL DEHYDROGENASE-RELATED"/>
    <property type="match status" value="1"/>
</dbReference>
<feature type="domain" description="Enoyl reductase (ER)" evidence="6">
    <location>
        <begin position="11"/>
        <end position="346"/>
    </location>
</feature>
<dbReference type="InterPro" id="IPR002328">
    <property type="entry name" value="ADH_Zn_CS"/>
</dbReference>
<dbReference type="GeneID" id="80452079"/>
<dbReference type="RefSeq" id="WP_096381818.1">
    <property type="nucleotide sequence ID" value="NZ_AP017457.1"/>
</dbReference>
<dbReference type="Proteomes" id="UP000243847">
    <property type="component" value="Chromosome sequence1"/>
</dbReference>
<evidence type="ECO:0000256" key="3">
    <source>
        <dbReference type="ARBA" id="ARBA00022833"/>
    </source>
</evidence>
<dbReference type="OrthoDB" id="5295340at2"/>
<dbReference type="InterPro" id="IPR020843">
    <property type="entry name" value="ER"/>
</dbReference>
<dbReference type="Pfam" id="PF00107">
    <property type="entry name" value="ADH_zinc_N"/>
    <property type="match status" value="1"/>
</dbReference>